<keyword evidence="9" id="KW-0325">Glycoprotein</keyword>
<evidence type="ECO:0000313" key="15">
    <source>
        <dbReference type="Proteomes" id="UP000735302"/>
    </source>
</evidence>
<evidence type="ECO:0000256" key="5">
    <source>
        <dbReference type="ARBA" id="ARBA00022692"/>
    </source>
</evidence>
<evidence type="ECO:0000256" key="8">
    <source>
        <dbReference type="ARBA" id="ARBA00023136"/>
    </source>
</evidence>
<keyword evidence="7" id="KW-1133">Transmembrane helix</keyword>
<dbReference type="Pfam" id="PF01501">
    <property type="entry name" value="Glyco_transf_8"/>
    <property type="match status" value="1"/>
</dbReference>
<dbReference type="PANTHER" id="PTHR46012:SF2">
    <property type="entry name" value="IP22168P"/>
    <property type="match status" value="1"/>
</dbReference>
<feature type="compositionally biased region" description="Basic and acidic residues" evidence="13">
    <location>
        <begin position="455"/>
        <end position="485"/>
    </location>
</feature>
<feature type="region of interest" description="Disordered" evidence="13">
    <location>
        <begin position="455"/>
        <end position="527"/>
    </location>
</feature>
<proteinExistence type="inferred from homology"/>
<feature type="compositionally biased region" description="Low complexity" evidence="13">
    <location>
        <begin position="334"/>
        <end position="346"/>
    </location>
</feature>
<evidence type="ECO:0000256" key="4">
    <source>
        <dbReference type="ARBA" id="ARBA00022679"/>
    </source>
</evidence>
<feature type="region of interest" description="Disordered" evidence="13">
    <location>
        <begin position="328"/>
        <end position="434"/>
    </location>
</feature>
<dbReference type="InterPro" id="IPR002495">
    <property type="entry name" value="Glyco_trans_8"/>
</dbReference>
<feature type="region of interest" description="Disordered" evidence="13">
    <location>
        <begin position="567"/>
        <end position="597"/>
    </location>
</feature>
<comment type="caution">
    <text evidence="14">The sequence shown here is derived from an EMBL/GenBank/DDBJ whole genome shotgun (WGS) entry which is preliminary data.</text>
</comment>
<keyword evidence="6" id="KW-0735">Signal-anchor</keyword>
<dbReference type="GO" id="GO:0016266">
    <property type="term" value="P:protein O-linked glycosylation via N-acetyl-galactosamine"/>
    <property type="evidence" value="ECO:0007669"/>
    <property type="project" value="TreeGrafter"/>
</dbReference>
<accession>A0AAV4C6L4</accession>
<evidence type="ECO:0000256" key="12">
    <source>
        <dbReference type="ARBA" id="ARBA00049181"/>
    </source>
</evidence>
<evidence type="ECO:0000256" key="10">
    <source>
        <dbReference type="ARBA" id="ARBA00037301"/>
    </source>
</evidence>
<keyword evidence="4" id="KW-0808">Transferase</keyword>
<dbReference type="InterPro" id="IPR051993">
    <property type="entry name" value="Glycosyltransferase_8"/>
</dbReference>
<evidence type="ECO:0000256" key="6">
    <source>
        <dbReference type="ARBA" id="ARBA00022968"/>
    </source>
</evidence>
<keyword evidence="3" id="KW-0328">Glycosyltransferase</keyword>
<keyword evidence="15" id="KW-1185">Reference proteome</keyword>
<feature type="compositionally biased region" description="Basic and acidic residues" evidence="13">
    <location>
        <begin position="380"/>
        <end position="426"/>
    </location>
</feature>
<evidence type="ECO:0000256" key="13">
    <source>
        <dbReference type="SAM" id="MobiDB-lite"/>
    </source>
</evidence>
<evidence type="ECO:0000256" key="9">
    <source>
        <dbReference type="ARBA" id="ARBA00023180"/>
    </source>
</evidence>
<feature type="compositionally biased region" description="Basic and acidic residues" evidence="13">
    <location>
        <begin position="510"/>
        <end position="522"/>
    </location>
</feature>
<gene>
    <name evidence="14" type="ORF">PoB_005352700</name>
</gene>
<comment type="similarity">
    <text evidence="2">Belongs to the glycosyltransferase 8 family.</text>
</comment>
<keyword evidence="5" id="KW-0812">Transmembrane</keyword>
<protein>
    <recommendedName>
        <fullName evidence="11">UDP-D-xylose:beta-D-glucoside alpha-1,3-D-xylosyltransferase</fullName>
        <ecNumber evidence="11">2.4.2.42</ecNumber>
    </recommendedName>
</protein>
<reference evidence="14 15" key="1">
    <citation type="journal article" date="2021" name="Elife">
        <title>Chloroplast acquisition without the gene transfer in kleptoplastic sea slugs, Plakobranchus ocellatus.</title>
        <authorList>
            <person name="Maeda T."/>
            <person name="Takahashi S."/>
            <person name="Yoshida T."/>
            <person name="Shimamura S."/>
            <person name="Takaki Y."/>
            <person name="Nagai Y."/>
            <person name="Toyoda A."/>
            <person name="Suzuki Y."/>
            <person name="Arimoto A."/>
            <person name="Ishii H."/>
            <person name="Satoh N."/>
            <person name="Nishiyama T."/>
            <person name="Hasebe M."/>
            <person name="Maruyama T."/>
            <person name="Minagawa J."/>
            <person name="Obokata J."/>
            <person name="Shigenobu S."/>
        </authorList>
    </citation>
    <scope>NUCLEOTIDE SEQUENCE [LARGE SCALE GENOMIC DNA]</scope>
</reference>
<comment type="function">
    <text evidence="10">Glycosyltransferase which elongates the O-linked glucose attached to EGF-like repeats in the extracellular domain of Notch proteins by catalyzing the addition of xylose.</text>
</comment>
<evidence type="ECO:0000256" key="7">
    <source>
        <dbReference type="ARBA" id="ARBA00022989"/>
    </source>
</evidence>
<dbReference type="EC" id="2.4.2.42" evidence="11"/>
<keyword evidence="8" id="KW-0472">Membrane</keyword>
<name>A0AAV4C6L4_9GAST</name>
<evidence type="ECO:0000256" key="1">
    <source>
        <dbReference type="ARBA" id="ARBA00004606"/>
    </source>
</evidence>
<organism evidence="14 15">
    <name type="scientific">Plakobranchus ocellatus</name>
    <dbReference type="NCBI Taxonomy" id="259542"/>
    <lineage>
        <taxon>Eukaryota</taxon>
        <taxon>Metazoa</taxon>
        <taxon>Spiralia</taxon>
        <taxon>Lophotrochozoa</taxon>
        <taxon>Mollusca</taxon>
        <taxon>Gastropoda</taxon>
        <taxon>Heterobranchia</taxon>
        <taxon>Euthyneura</taxon>
        <taxon>Panpulmonata</taxon>
        <taxon>Sacoglossa</taxon>
        <taxon>Placobranchoidea</taxon>
        <taxon>Plakobranchidae</taxon>
        <taxon>Plakobranchus</taxon>
    </lineage>
</organism>
<dbReference type="GO" id="GO:0016020">
    <property type="term" value="C:membrane"/>
    <property type="evidence" value="ECO:0007669"/>
    <property type="project" value="UniProtKB-SubCell"/>
</dbReference>
<dbReference type="PANTHER" id="PTHR46012">
    <property type="entry name" value="IP22168P"/>
    <property type="match status" value="1"/>
</dbReference>
<dbReference type="GO" id="GO:0140563">
    <property type="term" value="F:UDP-D-xylose:beta-D-glucoside alpha-1,3-D-xylosyltransferase activity"/>
    <property type="evidence" value="ECO:0007669"/>
    <property type="project" value="UniProtKB-EC"/>
</dbReference>
<dbReference type="InterPro" id="IPR029044">
    <property type="entry name" value="Nucleotide-diphossugar_trans"/>
</dbReference>
<evidence type="ECO:0000256" key="11">
    <source>
        <dbReference type="ARBA" id="ARBA00038854"/>
    </source>
</evidence>
<evidence type="ECO:0000256" key="2">
    <source>
        <dbReference type="ARBA" id="ARBA00006351"/>
    </source>
</evidence>
<comment type="catalytic activity">
    <reaction evidence="12">
        <text>3-O-(beta-D-glucosyl)-L-seryl-[EGF-like domain protein] + UDP-alpha-D-xylose = 3-O-[alpha-D-xylosyl-(1-&gt;3)-beta-D-glucosyl]-L-seryl-[EGF-like domain protein] + UDP + H(+)</text>
        <dbReference type="Rhea" id="RHEA:56064"/>
        <dbReference type="Rhea" id="RHEA-COMP:14610"/>
        <dbReference type="Rhea" id="RHEA-COMP:14611"/>
        <dbReference type="ChEBI" id="CHEBI:15378"/>
        <dbReference type="ChEBI" id="CHEBI:57632"/>
        <dbReference type="ChEBI" id="CHEBI:58223"/>
        <dbReference type="ChEBI" id="CHEBI:140575"/>
        <dbReference type="ChEBI" id="CHEBI:140576"/>
        <dbReference type="EC" id="2.4.2.42"/>
    </reaction>
</comment>
<dbReference type="EMBL" id="BLXT01005873">
    <property type="protein sequence ID" value="GFO27022.1"/>
    <property type="molecule type" value="Genomic_DNA"/>
</dbReference>
<dbReference type="SUPFAM" id="SSF53448">
    <property type="entry name" value="Nucleotide-diphospho-sugar transferases"/>
    <property type="match status" value="1"/>
</dbReference>
<dbReference type="Proteomes" id="UP000735302">
    <property type="component" value="Unassembled WGS sequence"/>
</dbReference>
<evidence type="ECO:0000256" key="3">
    <source>
        <dbReference type="ARBA" id="ARBA00022676"/>
    </source>
</evidence>
<dbReference type="Gene3D" id="3.90.550.10">
    <property type="entry name" value="Spore Coat Polysaccharide Biosynthesis Protein SpsA, Chain A"/>
    <property type="match status" value="1"/>
</dbReference>
<feature type="compositionally biased region" description="Basic and acidic residues" evidence="13">
    <location>
        <begin position="567"/>
        <end position="591"/>
    </location>
</feature>
<comment type="subcellular location">
    <subcellularLocation>
        <location evidence="1">Membrane</location>
        <topology evidence="1">Single-pass type II membrane protein</topology>
    </subcellularLocation>
</comment>
<evidence type="ECO:0000313" key="14">
    <source>
        <dbReference type="EMBL" id="GFO27022.1"/>
    </source>
</evidence>
<dbReference type="AlphaFoldDB" id="A0AAV4C6L4"/>
<feature type="non-terminal residue" evidence="14">
    <location>
        <position position="1"/>
    </location>
</feature>
<sequence length="624" mass="71914">DGAVSGSSAVHLCVVVCGTRGQETMTMLKSATMVTPLNISLIFHIFAEPEIQNFFQDELDLWPLVHRHRLSYHIYNVTFPDSSTTNAWKKLFKPCASQRLFLPNLLQSVERLIYVDTDTVFLESLTHLWEMFNDFNSSQLAGLVGEAEAGYAAWYNRFANHPFYGKFGLNSGVMLMDLNRLRQTSWLSDMQRLFLQYRLALPWGDQDLINIYFAFHPDQMYLMPCKWNYRNDHCRYSSNCVSAEESGVSVLHGSRRTFESGKEPVLQIIHRAFSKYQLGDDMEFHFLENLVAELEDVKHTASNCWKASSFFLIQLKLLKERNREFMQASRKANQRLSSGRRQSRSGSRQKDVDMGHVYHQPGHSQRAGAKGQPLPKNQKKLTERWERTESEEQLTREKLFMSKSKRDVPLQTQREESVEGQIDGRNRVSFHLRGNETDKSDEIFKLRKIERNSSKLTDSKENLRRQKTGDKHSSYQRHPGDDHVNLTRLKSSAVMSKEKGKNHNKSGSSVHEKAARPDDLSVPKDSAQNSVLKADSDLDLTNDIFHRAADGSHKSAKSVLKMAVDHTGEQGVHEEGLKKRMPKIEEQKIDYDDTDDRDEMQKVFMSVRESERKSEKKPFLNAQI</sequence>